<dbReference type="InterPro" id="IPR022801">
    <property type="entry name" value="Ribosomal_uS4"/>
</dbReference>
<dbReference type="HAMAP" id="MF_01306_B">
    <property type="entry name" value="Ribosomal_uS4_B"/>
    <property type="match status" value="1"/>
</dbReference>
<keyword evidence="2 7" id="KW-0699">rRNA-binding</keyword>
<comment type="caution">
    <text evidence="11">The sequence shown here is derived from an EMBL/GenBank/DDBJ whole genome shotgun (WGS) entry which is preliminary data.</text>
</comment>
<dbReference type="InterPro" id="IPR005709">
    <property type="entry name" value="Ribosomal_uS4_bac-type"/>
</dbReference>
<dbReference type="SUPFAM" id="SSF55174">
    <property type="entry name" value="Alpha-L RNA-binding motif"/>
    <property type="match status" value="1"/>
</dbReference>
<feature type="domain" description="Small ribosomal subunit protein uS4 N-terminal" evidence="10">
    <location>
        <begin position="3"/>
        <end position="98"/>
    </location>
</feature>
<evidence type="ECO:0000256" key="5">
    <source>
        <dbReference type="ARBA" id="ARBA00023274"/>
    </source>
</evidence>
<dbReference type="GO" id="GO:0042274">
    <property type="term" value="P:ribosomal small subunit biogenesis"/>
    <property type="evidence" value="ECO:0007669"/>
    <property type="project" value="TreeGrafter"/>
</dbReference>
<comment type="similarity">
    <text evidence="1 7 8">Belongs to the universal ribosomal protein uS4 family.</text>
</comment>
<dbReference type="InterPro" id="IPR001912">
    <property type="entry name" value="Ribosomal_uS4_N"/>
</dbReference>
<dbReference type="PANTHER" id="PTHR11831">
    <property type="entry name" value="30S 40S RIBOSOMAL PROTEIN"/>
    <property type="match status" value="1"/>
</dbReference>
<dbReference type="NCBIfam" id="TIGR01017">
    <property type="entry name" value="rpsD_bact"/>
    <property type="match status" value="1"/>
</dbReference>
<dbReference type="InterPro" id="IPR018079">
    <property type="entry name" value="Ribosomal_uS4_CS"/>
</dbReference>
<dbReference type="AlphaFoldDB" id="A0A855X2U8"/>
<gene>
    <name evidence="7" type="primary">rpsD</name>
    <name evidence="11" type="ORF">C3F09_06400</name>
</gene>
<dbReference type="SMART" id="SM00363">
    <property type="entry name" value="S4"/>
    <property type="match status" value="1"/>
</dbReference>
<evidence type="ECO:0000256" key="1">
    <source>
        <dbReference type="ARBA" id="ARBA00007465"/>
    </source>
</evidence>
<evidence type="ECO:0000259" key="10">
    <source>
        <dbReference type="SMART" id="SM01390"/>
    </source>
</evidence>
<comment type="function">
    <text evidence="7">With S5 and S12 plays an important role in translational accuracy.</text>
</comment>
<evidence type="ECO:0000313" key="11">
    <source>
        <dbReference type="EMBL" id="PWB72593.1"/>
    </source>
</evidence>
<evidence type="ECO:0000256" key="6">
    <source>
        <dbReference type="ARBA" id="ARBA00035254"/>
    </source>
</evidence>
<dbReference type="GO" id="GO:0015935">
    <property type="term" value="C:small ribosomal subunit"/>
    <property type="evidence" value="ECO:0007669"/>
    <property type="project" value="InterPro"/>
</dbReference>
<dbReference type="FunFam" id="3.10.290.10:FF:000001">
    <property type="entry name" value="30S ribosomal protein S4"/>
    <property type="match status" value="1"/>
</dbReference>
<dbReference type="PROSITE" id="PS50889">
    <property type="entry name" value="S4"/>
    <property type="match status" value="1"/>
</dbReference>
<dbReference type="GO" id="GO:0003735">
    <property type="term" value="F:structural constituent of ribosome"/>
    <property type="evidence" value="ECO:0007669"/>
    <property type="project" value="InterPro"/>
</dbReference>
<evidence type="ECO:0000256" key="2">
    <source>
        <dbReference type="ARBA" id="ARBA00022730"/>
    </source>
</evidence>
<dbReference type="GO" id="GO:0006412">
    <property type="term" value="P:translation"/>
    <property type="evidence" value="ECO:0007669"/>
    <property type="project" value="UniProtKB-UniRule"/>
</dbReference>
<dbReference type="CDD" id="cd00165">
    <property type="entry name" value="S4"/>
    <property type="match status" value="1"/>
</dbReference>
<evidence type="ECO:0000313" key="12">
    <source>
        <dbReference type="Proteomes" id="UP000250918"/>
    </source>
</evidence>
<dbReference type="Pfam" id="PF00163">
    <property type="entry name" value="Ribosomal_S4"/>
    <property type="match status" value="1"/>
</dbReference>
<protein>
    <recommendedName>
        <fullName evidence="6 7">Small ribosomal subunit protein uS4</fullName>
    </recommendedName>
</protein>
<keyword evidence="4 7" id="KW-0689">Ribosomal protein</keyword>
<sequence>MARYHDAVCKLCRREGEKLFLKGARCLTDKCSVERRRFAPGQHGQSMRRKISAYGLQLREKQKIRRQYGLLETQFHNYFEKADAKAGITGENLVQFLECRLDNLVYRLGFGTSRKQARQLIRHRHILVDGKTVDIPSYQVRPNQVIKVRDKSKNLDLVHAALKIGRGEEIPWLRLNKAALEGELLAVPKRSEIPLTANEQLVVELYSK</sequence>
<proteinExistence type="inferred from homology"/>
<reference evidence="11 12" key="1">
    <citation type="journal article" date="2018" name="ISME J.">
        <title>A methanotrophic archaeon couples anaerobic oxidation of methane to Fe(III) reduction.</title>
        <authorList>
            <person name="Cai C."/>
            <person name="Leu A.O."/>
            <person name="Xie G.J."/>
            <person name="Guo J."/>
            <person name="Feng Y."/>
            <person name="Zhao J.X."/>
            <person name="Tyson G.W."/>
            <person name="Yuan Z."/>
            <person name="Hu S."/>
        </authorList>
    </citation>
    <scope>NUCLEOTIDE SEQUENCE [LARGE SCALE GENOMIC DNA]</scope>
    <source>
        <strain evidence="11">FeB_12</strain>
    </source>
</reference>
<accession>A0A855X2U8</accession>
<dbReference type="Pfam" id="PF01479">
    <property type="entry name" value="S4"/>
    <property type="match status" value="1"/>
</dbReference>
<dbReference type="EMBL" id="PQAP01000080">
    <property type="protein sequence ID" value="PWB72593.1"/>
    <property type="molecule type" value="Genomic_DNA"/>
</dbReference>
<dbReference type="FunFam" id="1.10.1050.10:FF:000001">
    <property type="entry name" value="30S ribosomal protein S4"/>
    <property type="match status" value="1"/>
</dbReference>
<evidence type="ECO:0000259" key="9">
    <source>
        <dbReference type="SMART" id="SM00363"/>
    </source>
</evidence>
<dbReference type="Gene3D" id="1.10.1050.10">
    <property type="entry name" value="Ribosomal Protein S4 Delta 41, Chain A, domain 1"/>
    <property type="match status" value="1"/>
</dbReference>
<dbReference type="PANTHER" id="PTHR11831:SF4">
    <property type="entry name" value="SMALL RIBOSOMAL SUBUNIT PROTEIN US4M"/>
    <property type="match status" value="1"/>
</dbReference>
<name>A0A855X2U8_9BACT</name>
<dbReference type="GO" id="GO:0019843">
    <property type="term" value="F:rRNA binding"/>
    <property type="evidence" value="ECO:0007669"/>
    <property type="project" value="UniProtKB-UniRule"/>
</dbReference>
<keyword evidence="3 7" id="KW-0694">RNA-binding</keyword>
<feature type="domain" description="RNA-binding S4" evidence="9">
    <location>
        <begin position="99"/>
        <end position="163"/>
    </location>
</feature>
<dbReference type="SMART" id="SM01390">
    <property type="entry name" value="Ribosomal_S4"/>
    <property type="match status" value="1"/>
</dbReference>
<evidence type="ECO:0000256" key="4">
    <source>
        <dbReference type="ARBA" id="ARBA00022980"/>
    </source>
</evidence>
<dbReference type="PROSITE" id="PS00632">
    <property type="entry name" value="RIBOSOMAL_S4"/>
    <property type="match status" value="1"/>
</dbReference>
<organism evidence="11 12">
    <name type="scientific">candidate division GN15 bacterium</name>
    <dbReference type="NCBI Taxonomy" id="2072418"/>
    <lineage>
        <taxon>Bacteria</taxon>
        <taxon>candidate division GN15</taxon>
    </lineage>
</organism>
<keyword evidence="5 7" id="KW-0687">Ribonucleoprotein</keyword>
<comment type="function">
    <text evidence="7">One of the primary rRNA binding proteins, it binds directly to 16S rRNA where it nucleates assembly of the body of the 30S subunit.</text>
</comment>
<dbReference type="InterPro" id="IPR002942">
    <property type="entry name" value="S4_RNA-bd"/>
</dbReference>
<evidence type="ECO:0000256" key="7">
    <source>
        <dbReference type="HAMAP-Rule" id="MF_01306"/>
    </source>
</evidence>
<comment type="subunit">
    <text evidence="7">Part of the 30S ribosomal subunit. Contacts protein S5. The interaction surface between S4 and S5 is involved in control of translational fidelity.</text>
</comment>
<dbReference type="InterPro" id="IPR036986">
    <property type="entry name" value="S4_RNA-bd_sf"/>
</dbReference>
<dbReference type="NCBIfam" id="NF003717">
    <property type="entry name" value="PRK05327.1"/>
    <property type="match status" value="1"/>
</dbReference>
<evidence type="ECO:0000256" key="8">
    <source>
        <dbReference type="RuleBase" id="RU003699"/>
    </source>
</evidence>
<evidence type="ECO:0000256" key="3">
    <source>
        <dbReference type="ARBA" id="ARBA00022884"/>
    </source>
</evidence>
<dbReference type="Proteomes" id="UP000250918">
    <property type="component" value="Unassembled WGS sequence"/>
</dbReference>
<dbReference type="Gene3D" id="3.10.290.10">
    <property type="entry name" value="RNA-binding S4 domain"/>
    <property type="match status" value="1"/>
</dbReference>